<comment type="caution">
    <text evidence="1">The sequence shown here is derived from an EMBL/GenBank/DDBJ whole genome shotgun (WGS) entry which is preliminary data.</text>
</comment>
<dbReference type="AlphaFoldDB" id="A0A3N6R479"/>
<reference evidence="1" key="1">
    <citation type="submission" date="2019-12" db="EMBL/GenBank/DDBJ databases">
        <title>Genome sequencing and annotation of Brassica cretica.</title>
        <authorList>
            <person name="Studholme D.J."/>
            <person name="Sarris P.F."/>
        </authorList>
    </citation>
    <scope>NUCLEOTIDE SEQUENCE</scope>
    <source>
        <strain evidence="1">PFS-102/07</strain>
        <tissue evidence="1">Leaf</tissue>
    </source>
</reference>
<proteinExistence type="predicted"/>
<gene>
    <name evidence="1" type="ORF">F2Q70_00016883</name>
</gene>
<dbReference type="EMBL" id="QGKY02001250">
    <property type="protein sequence ID" value="KAF2561997.1"/>
    <property type="molecule type" value="Genomic_DNA"/>
</dbReference>
<organism evidence="1">
    <name type="scientific">Brassica cretica</name>
    <name type="common">Mustard</name>
    <dbReference type="NCBI Taxonomy" id="69181"/>
    <lineage>
        <taxon>Eukaryota</taxon>
        <taxon>Viridiplantae</taxon>
        <taxon>Streptophyta</taxon>
        <taxon>Embryophyta</taxon>
        <taxon>Tracheophyta</taxon>
        <taxon>Spermatophyta</taxon>
        <taxon>Magnoliopsida</taxon>
        <taxon>eudicotyledons</taxon>
        <taxon>Gunneridae</taxon>
        <taxon>Pentapetalae</taxon>
        <taxon>rosids</taxon>
        <taxon>malvids</taxon>
        <taxon>Brassicales</taxon>
        <taxon>Brassicaceae</taxon>
        <taxon>Brassiceae</taxon>
        <taxon>Brassica</taxon>
    </lineage>
</organism>
<protein>
    <submittedName>
        <fullName evidence="1">Uncharacterized protein</fullName>
    </submittedName>
</protein>
<name>A0A3N6R479_BRACR</name>
<sequence>MSVALLDEQSQCLSATASLGGSTEKISVALLYEENRRLMLSIGVPLKRQSFILSGETIDLLYKLKV</sequence>
<accession>A0A3N6R479</accession>
<evidence type="ECO:0000313" key="1">
    <source>
        <dbReference type="EMBL" id="KAF2561997.1"/>
    </source>
</evidence>